<feature type="region of interest" description="Disordered" evidence="1">
    <location>
        <begin position="1"/>
        <end position="47"/>
    </location>
</feature>
<organism evidence="2">
    <name type="scientific">freshwater metagenome</name>
    <dbReference type="NCBI Taxonomy" id="449393"/>
    <lineage>
        <taxon>unclassified sequences</taxon>
        <taxon>metagenomes</taxon>
        <taxon>ecological metagenomes</taxon>
    </lineage>
</organism>
<feature type="compositionally biased region" description="Basic and acidic residues" evidence="1">
    <location>
        <begin position="18"/>
        <end position="28"/>
    </location>
</feature>
<sequence length="47" mass="5083">MSGWSDYGKAPSQGDSDAYIKKEERQEEASSQEEAGAKKCPGCQEEG</sequence>
<protein>
    <submittedName>
        <fullName evidence="2">Unannotated protein</fullName>
    </submittedName>
</protein>
<accession>A0A6J6UPK9</accession>
<dbReference type="AlphaFoldDB" id="A0A6J6UPK9"/>
<evidence type="ECO:0000256" key="1">
    <source>
        <dbReference type="SAM" id="MobiDB-lite"/>
    </source>
</evidence>
<reference evidence="2" key="1">
    <citation type="submission" date="2020-05" db="EMBL/GenBank/DDBJ databases">
        <authorList>
            <person name="Chiriac C."/>
            <person name="Salcher M."/>
            <person name="Ghai R."/>
            <person name="Kavagutti S V."/>
        </authorList>
    </citation>
    <scope>NUCLEOTIDE SEQUENCE</scope>
</reference>
<dbReference type="EMBL" id="CAEZZM010000046">
    <property type="protein sequence ID" value="CAB4761712.1"/>
    <property type="molecule type" value="Genomic_DNA"/>
</dbReference>
<proteinExistence type="predicted"/>
<gene>
    <name evidence="2" type="ORF">UFOPK2872_00532</name>
</gene>
<evidence type="ECO:0000313" key="2">
    <source>
        <dbReference type="EMBL" id="CAB4761712.1"/>
    </source>
</evidence>
<name>A0A6J6UPK9_9ZZZZ</name>